<organism evidence="6 7">
    <name type="scientific">Oesophagostomum dentatum</name>
    <name type="common">Nodular worm</name>
    <dbReference type="NCBI Taxonomy" id="61180"/>
    <lineage>
        <taxon>Eukaryota</taxon>
        <taxon>Metazoa</taxon>
        <taxon>Ecdysozoa</taxon>
        <taxon>Nematoda</taxon>
        <taxon>Chromadorea</taxon>
        <taxon>Rhabditida</taxon>
        <taxon>Rhabditina</taxon>
        <taxon>Rhabditomorpha</taxon>
        <taxon>Strongyloidea</taxon>
        <taxon>Strongylidae</taxon>
        <taxon>Oesophagostomum</taxon>
    </lineage>
</organism>
<dbReference type="Gene3D" id="3.90.550.10">
    <property type="entry name" value="Spore Coat Polysaccharide Biosynthesis Protein SpsA, Chain A"/>
    <property type="match status" value="1"/>
</dbReference>
<proteinExistence type="predicted"/>
<dbReference type="SUPFAM" id="SSF50370">
    <property type="entry name" value="Ricin B-like lectins"/>
    <property type="match status" value="1"/>
</dbReference>
<dbReference type="GO" id="GO:0030246">
    <property type="term" value="F:carbohydrate binding"/>
    <property type="evidence" value="ECO:0007669"/>
    <property type="project" value="UniProtKB-KW"/>
</dbReference>
<dbReference type="Pfam" id="PF00652">
    <property type="entry name" value="Ricin_B_lectin"/>
    <property type="match status" value="1"/>
</dbReference>
<dbReference type="PROSITE" id="PS50231">
    <property type="entry name" value="RICIN_B_LECTIN"/>
    <property type="match status" value="1"/>
</dbReference>
<dbReference type="PANTHER" id="PTHR11675:SF63">
    <property type="entry name" value="POLYPEPTIDE N-ACETYLGALACTOSAMINYLTRANSFERASE"/>
    <property type="match status" value="1"/>
</dbReference>
<dbReference type="InterPro" id="IPR029044">
    <property type="entry name" value="Nucleotide-diphossugar_trans"/>
</dbReference>
<dbReference type="OrthoDB" id="5988548at2759"/>
<dbReference type="GO" id="GO:0005112">
    <property type="term" value="F:Notch binding"/>
    <property type="evidence" value="ECO:0007669"/>
    <property type="project" value="TreeGrafter"/>
</dbReference>
<dbReference type="GO" id="GO:0005794">
    <property type="term" value="C:Golgi apparatus"/>
    <property type="evidence" value="ECO:0007669"/>
    <property type="project" value="TreeGrafter"/>
</dbReference>
<evidence type="ECO:0000256" key="4">
    <source>
        <dbReference type="ARBA" id="ARBA00023211"/>
    </source>
</evidence>
<evidence type="ECO:0000256" key="1">
    <source>
        <dbReference type="ARBA" id="ARBA00001936"/>
    </source>
</evidence>
<dbReference type="SUPFAM" id="SSF53448">
    <property type="entry name" value="Nucleotide-diphospho-sugar transferases"/>
    <property type="match status" value="1"/>
</dbReference>
<feature type="domain" description="Ricin B lectin" evidence="5">
    <location>
        <begin position="110"/>
        <end position="232"/>
    </location>
</feature>
<dbReference type="SMART" id="SM00458">
    <property type="entry name" value="RICIN"/>
    <property type="match status" value="1"/>
</dbReference>
<evidence type="ECO:0000313" key="6">
    <source>
        <dbReference type="EMBL" id="KHJ77900.1"/>
    </source>
</evidence>
<evidence type="ECO:0000313" key="7">
    <source>
        <dbReference type="Proteomes" id="UP000053660"/>
    </source>
</evidence>
<gene>
    <name evidence="6" type="ORF">OESDEN_22480</name>
</gene>
<reference evidence="6 7" key="1">
    <citation type="submission" date="2014-03" db="EMBL/GenBank/DDBJ databases">
        <title>Draft genome of the hookworm Oesophagostomum dentatum.</title>
        <authorList>
            <person name="Mitreva M."/>
        </authorList>
    </citation>
    <scope>NUCLEOTIDE SEQUENCE [LARGE SCALE GENOMIC DNA]</scope>
    <source>
        <strain evidence="6 7">OD-Hann</strain>
    </source>
</reference>
<evidence type="ECO:0000256" key="3">
    <source>
        <dbReference type="ARBA" id="ARBA00023157"/>
    </source>
</evidence>
<comment type="cofactor">
    <cofactor evidence="1">
        <name>Mn(2+)</name>
        <dbReference type="ChEBI" id="CHEBI:29035"/>
    </cofactor>
</comment>
<dbReference type="InterPro" id="IPR035992">
    <property type="entry name" value="Ricin_B-like_lectins"/>
</dbReference>
<keyword evidence="3" id="KW-1015">Disulfide bond</keyword>
<dbReference type="GO" id="GO:0004653">
    <property type="term" value="F:polypeptide N-acetylgalactosaminyltransferase activity"/>
    <property type="evidence" value="ECO:0007669"/>
    <property type="project" value="TreeGrafter"/>
</dbReference>
<dbReference type="AlphaFoldDB" id="A0A0B1S3U0"/>
<dbReference type="EMBL" id="KN610307">
    <property type="protein sequence ID" value="KHJ77900.1"/>
    <property type="molecule type" value="Genomic_DNA"/>
</dbReference>
<sequence length="237" mass="27311">MCGGELEIIPCSRVGHIFRRKRPYGLASDSMGKNSVRAARVWLDEYITEFFKVRPYLATKTDYGDISDRIQLRKNLQCKPFKWYLENVYPELLPNNIPQQFEIIDKPLQYGKKYQIRLANSTFCLTAESSAGRISRGARVEMRVCHEKRNQQWRWNENNEFRPMGSSRLCLDSLKGVSLLKCHNQGAHQDWKVTKEGKLYNAAMGKCIKAVPETMSLAMLQFCSLASSFVIEEITAI</sequence>
<dbReference type="GO" id="GO:0008593">
    <property type="term" value="P:regulation of Notch signaling pathway"/>
    <property type="evidence" value="ECO:0007669"/>
    <property type="project" value="TreeGrafter"/>
</dbReference>
<accession>A0A0B1S3U0</accession>
<dbReference type="Proteomes" id="UP000053660">
    <property type="component" value="Unassembled WGS sequence"/>
</dbReference>
<dbReference type="Gene3D" id="2.80.10.50">
    <property type="match status" value="1"/>
</dbReference>
<evidence type="ECO:0000259" key="5">
    <source>
        <dbReference type="SMART" id="SM00458"/>
    </source>
</evidence>
<keyword evidence="4" id="KW-0464">Manganese</keyword>
<keyword evidence="7" id="KW-1185">Reference proteome</keyword>
<keyword evidence="2 6" id="KW-0430">Lectin</keyword>
<dbReference type="InterPro" id="IPR000772">
    <property type="entry name" value="Ricin_B_lectin"/>
</dbReference>
<evidence type="ECO:0000256" key="2">
    <source>
        <dbReference type="ARBA" id="ARBA00022734"/>
    </source>
</evidence>
<protein>
    <submittedName>
        <fullName evidence="6">Ricin-type beta-trefoil lectin domain protein</fullName>
    </submittedName>
</protein>
<name>A0A0B1S3U0_OESDE</name>
<dbReference type="GO" id="GO:0006493">
    <property type="term" value="P:protein O-linked glycosylation"/>
    <property type="evidence" value="ECO:0007669"/>
    <property type="project" value="TreeGrafter"/>
</dbReference>
<dbReference type="PANTHER" id="PTHR11675">
    <property type="entry name" value="N-ACETYLGALACTOSAMINYLTRANSFERASE"/>
    <property type="match status" value="1"/>
</dbReference>